<organism evidence="2 3">
    <name type="scientific">Nonomuraea deserti</name>
    <dbReference type="NCBI Taxonomy" id="1848322"/>
    <lineage>
        <taxon>Bacteria</taxon>
        <taxon>Bacillati</taxon>
        <taxon>Actinomycetota</taxon>
        <taxon>Actinomycetes</taxon>
        <taxon>Streptosporangiales</taxon>
        <taxon>Streptosporangiaceae</taxon>
        <taxon>Nonomuraea</taxon>
    </lineage>
</organism>
<accession>A0A4V2YB98</accession>
<sequence length="140" mass="16363">MFLPVGQGVASASAGYVAVEAGGPPSAPVRHVSKPRHVPREKPILRSPHWHPPKIDIIVHNLNRNKNKHRRHHDERDVKVKVVKPEEVKKEDVKKEDIKRDDFDHRDFDHRDFDHRDFEPDGFDNDHDEWWPTDGDLTGW</sequence>
<proteinExistence type="predicted"/>
<dbReference type="EMBL" id="SMKO01000030">
    <property type="protein sequence ID" value="TDD06786.1"/>
    <property type="molecule type" value="Genomic_DNA"/>
</dbReference>
<feature type="region of interest" description="Disordered" evidence="1">
    <location>
        <begin position="64"/>
        <end position="106"/>
    </location>
</feature>
<gene>
    <name evidence="2" type="ORF">E1292_14580</name>
</gene>
<evidence type="ECO:0000313" key="2">
    <source>
        <dbReference type="EMBL" id="TDD06786.1"/>
    </source>
</evidence>
<dbReference type="RefSeq" id="WP_132595677.1">
    <property type="nucleotide sequence ID" value="NZ_SMKO01000030.1"/>
</dbReference>
<feature type="region of interest" description="Disordered" evidence="1">
    <location>
        <begin position="22"/>
        <end position="52"/>
    </location>
</feature>
<protein>
    <submittedName>
        <fullName evidence="2">Uncharacterized protein</fullName>
    </submittedName>
</protein>
<feature type="compositionally biased region" description="Basic residues" evidence="1">
    <location>
        <begin position="64"/>
        <end position="73"/>
    </location>
</feature>
<name>A0A4V2YB98_9ACTN</name>
<dbReference type="AlphaFoldDB" id="A0A4V2YB98"/>
<comment type="caution">
    <text evidence="2">The sequence shown here is derived from an EMBL/GenBank/DDBJ whole genome shotgun (WGS) entry which is preliminary data.</text>
</comment>
<reference evidence="2 3" key="1">
    <citation type="submission" date="2019-03" db="EMBL/GenBank/DDBJ databases">
        <title>Draft genome sequences of novel Actinobacteria.</title>
        <authorList>
            <person name="Sahin N."/>
            <person name="Ay H."/>
            <person name="Saygin H."/>
        </authorList>
    </citation>
    <scope>NUCLEOTIDE SEQUENCE [LARGE SCALE GENOMIC DNA]</scope>
    <source>
        <strain evidence="2 3">KC310</strain>
    </source>
</reference>
<evidence type="ECO:0000313" key="3">
    <source>
        <dbReference type="Proteomes" id="UP000295258"/>
    </source>
</evidence>
<feature type="compositionally biased region" description="Basic and acidic residues" evidence="1">
    <location>
        <begin position="74"/>
        <end position="106"/>
    </location>
</feature>
<keyword evidence="3" id="KW-1185">Reference proteome</keyword>
<dbReference type="Proteomes" id="UP000295258">
    <property type="component" value="Unassembled WGS sequence"/>
</dbReference>
<evidence type="ECO:0000256" key="1">
    <source>
        <dbReference type="SAM" id="MobiDB-lite"/>
    </source>
</evidence>